<evidence type="ECO:0000313" key="2">
    <source>
        <dbReference type="EnsemblMetazoa" id="XP_022656000"/>
    </source>
</evidence>
<reference evidence="2" key="1">
    <citation type="submission" date="2021-01" db="UniProtKB">
        <authorList>
            <consortium name="EnsemblMetazoa"/>
        </authorList>
    </citation>
    <scope>IDENTIFICATION</scope>
</reference>
<proteinExistence type="predicted"/>
<sequence length="205" mass="23257">MTTEEIKIVKDPFPSPVGFEKWIARLRKYRFKEKKPSYYDSPADKDLLKKSVILGRSALATSAYIGLCDAFLIREYTQVLPILWRVAYWGVPTFGSFGAFILGNALAVKANGGRDMPACHIAGALTWSAVWARFFRSPSLCWIVGAPLAALMFYTKHARDKGHIYNFLVGAPEVTTYYVTDTPYEIQKLNLSFRTYNAEKYTEEI</sequence>
<dbReference type="EnsemblMetazoa" id="XM_022800265">
    <property type="protein sequence ID" value="XP_022656000"/>
    <property type="gene ID" value="LOC111248251"/>
</dbReference>
<dbReference type="OrthoDB" id="10458963at2759"/>
<keyword evidence="3" id="KW-1185">Reference proteome</keyword>
<keyword evidence="1" id="KW-0472">Membrane</keyword>
<protein>
    <recommendedName>
        <fullName evidence="4">NADH-ubiquinone oxidoreductase subunit B14.7</fullName>
    </recommendedName>
</protein>
<dbReference type="KEGG" id="vde:111248251"/>
<dbReference type="GeneID" id="111248251"/>
<accession>A0A7M7K1B0</accession>
<organism evidence="2 3">
    <name type="scientific">Varroa destructor</name>
    <name type="common">Honeybee mite</name>
    <dbReference type="NCBI Taxonomy" id="109461"/>
    <lineage>
        <taxon>Eukaryota</taxon>
        <taxon>Metazoa</taxon>
        <taxon>Ecdysozoa</taxon>
        <taxon>Arthropoda</taxon>
        <taxon>Chelicerata</taxon>
        <taxon>Arachnida</taxon>
        <taxon>Acari</taxon>
        <taxon>Parasitiformes</taxon>
        <taxon>Mesostigmata</taxon>
        <taxon>Gamasina</taxon>
        <taxon>Dermanyssoidea</taxon>
        <taxon>Varroidae</taxon>
        <taxon>Varroa</taxon>
    </lineage>
</organism>
<dbReference type="AlphaFoldDB" id="A0A7M7K1B0"/>
<dbReference type="Proteomes" id="UP000594260">
    <property type="component" value="Unplaced"/>
</dbReference>
<name>A0A7M7K1B0_VARDE</name>
<feature type="transmembrane region" description="Helical" evidence="1">
    <location>
        <begin position="86"/>
        <end position="107"/>
    </location>
</feature>
<keyword evidence="1" id="KW-0812">Transmembrane</keyword>
<evidence type="ECO:0000256" key="1">
    <source>
        <dbReference type="SAM" id="Phobius"/>
    </source>
</evidence>
<dbReference type="InParanoid" id="A0A7M7K1B0"/>
<evidence type="ECO:0008006" key="4">
    <source>
        <dbReference type="Google" id="ProtNLM"/>
    </source>
</evidence>
<feature type="transmembrane region" description="Helical" evidence="1">
    <location>
        <begin position="134"/>
        <end position="154"/>
    </location>
</feature>
<keyword evidence="1" id="KW-1133">Transmembrane helix</keyword>
<dbReference type="RefSeq" id="XP_022656000.1">
    <property type="nucleotide sequence ID" value="XM_022800265.1"/>
</dbReference>
<evidence type="ECO:0000313" key="3">
    <source>
        <dbReference type="Proteomes" id="UP000594260"/>
    </source>
</evidence>